<dbReference type="InterPro" id="IPR042099">
    <property type="entry name" value="ANL_N_sf"/>
</dbReference>
<accession>A0A979G4U3</accession>
<dbReference type="GO" id="GO:0006633">
    <property type="term" value="P:fatty acid biosynthetic process"/>
    <property type="evidence" value="ECO:0007669"/>
    <property type="project" value="InterPro"/>
</dbReference>
<comment type="similarity">
    <text evidence="3">Belongs to the ATP-dependent AMP-binding enzyme family.</text>
</comment>
<dbReference type="InterPro" id="IPR010071">
    <property type="entry name" value="AA_adenyl_dom"/>
</dbReference>
<dbReference type="PROSITE" id="PS50075">
    <property type="entry name" value="CARRIER"/>
    <property type="match status" value="4"/>
</dbReference>
<dbReference type="Pfam" id="PF00202">
    <property type="entry name" value="Aminotran_3"/>
    <property type="match status" value="1"/>
</dbReference>
<dbReference type="FunFam" id="3.40.50.980:FF:000001">
    <property type="entry name" value="Non-ribosomal peptide synthetase"/>
    <property type="match status" value="2"/>
</dbReference>
<dbReference type="SMART" id="SM00823">
    <property type="entry name" value="PKS_PP"/>
    <property type="match status" value="4"/>
</dbReference>
<dbReference type="GO" id="GO:0030170">
    <property type="term" value="F:pyridoxal phosphate binding"/>
    <property type="evidence" value="ECO:0007669"/>
    <property type="project" value="InterPro"/>
</dbReference>
<dbReference type="Gene3D" id="3.90.1150.10">
    <property type="entry name" value="Aspartate Aminotransferase, domain 1"/>
    <property type="match status" value="1"/>
</dbReference>
<dbReference type="InterPro" id="IPR045851">
    <property type="entry name" value="AMP-bd_C_sf"/>
</dbReference>
<sequence length="4354" mass="483759">MMNKDIFNMDTDAGKRTGVARHSRIERISTTDIAIIGMSGKFPMATDLQVFWNNLVTGTDGVGPFPASRMTEVNNYLSSIGMPPFSPEQFKEKGFLADVDKFDNKFFSISHKEACLMNPAHRLFLEVVWHTIQDAALSSAKLKGTRTGVYVGFTERNEGYYNLVKEMEPEFVGMAHPGNVASILASRISYLLDLKGPAVLVDTACSSSLVAIHTACQALRNGEIDMAIAGGVNLSWLPVKAPDGAGIGIESKSGRARTFDDLSDGTVGGEGVAAIMLKPYRAALRDGDQVIALIKGSASNQDGRSIGITAPSVHAQVDVIEKAWQNAGVDPLTISYMEAHGTATNLGDPIEIEAITQAFRKYTTRKQFCAIGAVKTNVGHLDAAAGMAGIIKAALALKNKQIPPSIHFDRPNRRISFETSPVYVNDTLQDWETEQQAPRRCGVSSFGISGTNCHVVLEEAPVTDAPSIKKTSPLLACFSAKSEQDLLLVAQQTRAHLSTLADYRVEDVCYTLNAGRDHLKHRFVLEINSRETLERKLEDICINGLPAAQAIRMEKAQASEAAALLLEEWKEQATASLVTELGSLYISGAEVDWQQFYTGSKHRSMGLPGYPFEPKRCWITYPEKVTNSTFMDTTQQQPAVQSATTAKDRIISQLREVIAGVFELAPEEINTTATFLEMGLDSISIIQVKQLVRSKYSIEVTIDTLFNEASTLDALAAYISRQLPDEPVAIVTATPVAPVAPIVKEVIAVQTISTTPAGKSALETIVEQQLQIMADQLKLLHPAESAPVPQPVQTLAPVTVARPAVVAAPVKEKPQQQTNFQWTSTAFHDFDARQRRNLDDFIAAFNRKTGASKQHVQQYRASFANNRNTAHYNKTLKELSYPIIMKSAQGARLRDLDGNEYIDMSMGFGVYLLGYNHPVIEKAIREYAGNFFLGPMSDLPGEVAELIHELTGADRVAFYNSGTEAVMVALRLARAATGKNKVVMFAGSYHGTFDGVLAQRDMFSGNYNAVPKGAGIPQNMLEDVLLLDYGTDTALQVIREHAHELAAVLVEPVQSRRPEFQPVEFLQELRALTADKGVALIFDEIISGFRIHPGGCQHRFGIKADLVTYGKISGGGLPLGIVAGKSAFMHGVDGGEHWQYGDDSHPVFDHRKTFVAGTFCHHPLTMAASKAMLTYLKEQGPALQETLNARMTTLAAELNTFFITQGLPISIVNFGSLFQIRAGIELSLFFYYLAYKGIYVWEGMTLFISPAHTDADIATFVKAVKDTVSEMQEKGFLVSNGQPAIVTPRIPLTNEQKRLWFKVTANAQANEAFIARRSFDLEEAVSIPALKEAVRQLTARHEILQTIRMDAEYLYLQPGLTPEIATELTKAALPFDLAGGPLFRVAAQAQPDGSTRVLFTIHAIIADGWSLSTLANELSQLYIAAVSNTAISLPAAPSFRQYVEWMQAQHTSPAAREAAAYWQTQLKDTVSTPALPAVSGSVLTQDSAGAGWVWVLTRQHTEEVKKFAQENGLSLFMMMLGSFECLLYRLSGQARMVVGIPASGQLLMELPGMVGQCNQILPYIHEVNPAQSFRNFLQEVKQAWLGCYKYQRFSCLDLLQDENAEDSFPDIKVLFNMDPALRNVEVEDIQDDAVSEKAGENKYDFFLNVIETGGLLRLHFQFNKNYYPEKIVRAWIDSFSAMLYAALQQPDKAVAQLPVTAFQAPVIPVNTMTPQAKNSLQAVLEEKAAQLRDEVALTYNGNTYTYQYINHIAGCFAGYLQRKGQGKGQLIAVQTTGVFETLLVVLAVLKAGSTYTLQTTEQEDAAVIGDDIFLKWLSRQKPGMNNYLSVDVSDAAPARIAGGLQISHRNLIAYLTEISRKTIAASANEGYTVITAEIDSNSWTDIILAGWLSGQQVSVYQQFNAAVVTGNTFLSKQSWTQHILLNDTISLQEESSLFIIAATPLTDQHIRRWEDKAVEGSQAGYFYAPAGAPQLLSWTPLSATSEEAAVVAGVWPVKQPMHGIRYFIQDATGNVLPHGVYGKLLVQVADAYWSSGIAARLLGEGEIGIDSFTPQNTGSKTSLSELIQLYTGIGDVRISDSHDWVYLITDRFDAASLPALMQYLHDAGVPEQYQPVKYGTISPAALNAAGGFDAGSVQSLAPVAGAGTLNADPVEEKVIALFRRLFTSRKFFTVEDNFFALGGNSISGIKLLSWIYKEWGIKLDIASLFESPVVKQLAALIKKSSYGAFTSIERLPEADDYEVSHAQKRLWILNQNESESLAYNMSSTYVLEEGFDKTAFEKALLDLVARHEILRTTLIDKNGELRQKVHAPGSLPVGLVVTDLKQDPDREKRAMEIAIQERNTTFDFENGPMLRARLVELEDNRSLFILTLHHIVSDGWSKEILTSEVLNLYAAYTQNKPLDLPALPVQYKDYAAWQNAQIRLGEAASARNYWLKKFSGDLPVLELPADYPRPSVRSQNGANCAVLLDNDTVQRVVALANQQECTLFTFLFATIKMLLYKYSGQEDIIVGLPVSGRDHPDIEKLVGLFVHTLPIRTTFKGTDTFGTFLQNVKQQMMDAYRYQVYPVDQLVEDLNVSWEISRRPLFDVIVNWPDIDNGIVKAEEEDMLPARTYDVVRNNSMFDLSFSFIQLAGNTLELNINFNTDIYAAASVQRMLDHFVQLLQSILHDTAKQVDKLAYLSAADTTALLGFSGDGKLTVPQPDLVSLFESIVQKQGNKPALQHGNQVLSYIQLNTLANQLADYLVEEFGILPGDRIGIMAERDTWMVAAVLAVLKTGAAYIPVDPEYAPDRVAYMIGDSGINVLITGAGIPEQLSAAIKVLDLSVFATQAKQYNSDNRPYKPGTDALAYIVYTSGSTGNPKGVMIGHKELLGLWSSLEKGYNLDTFDVRVLQIASFSFDVFFGDMLRSIFRGGVMTICPSAVYFDLPAFYELISSRQINLLESTPGLLLPLLDYVYEEGKDISFLKILIMGSDVLSVEDYRKVHDRFGHTGLRIINSYGTTETTIDSGFYEGLGTDLRPIGYVPVGRPLENTRMYVLDKHLQLCGIGITGELCIGGAGVGRGYWGRPDLTKQRYTASPYAAGERLYRTGDLARWTADGNLEFLGRGDNQVKIRGYRIELGEVESVLQSYKNVREAVVLAEELKGTGKQLISYIVWQEGADEQGLKEWMRRKLPVYMHPSYYMTLDRLPLTANGKVDRKQLPLPEVVNANVYEAPRDEVETTLVKIWEEVLQREGIGITDNFFDLGGHSLKGIRVLWRIRKELGVEISFSDIFKYSRITDLATLIGGARVVPAAAASKALPQLEQQPRYELSHGQLRMWILGQMEESRSAYNMCMSFELRDTVDEKALEKAFQQLITRHEILRTIFVNDEEGVWQQIQTPESFGFKISKEELIGLDLAQQQQRLAELSAAEVHFCFDLSRGPLLRAHLLQMGEQFSVLLINMHHIISDGWSIEVMMEELTNVYEGLITGNPVVQEPLRMQYKDYAAEQNKLLNGPEIATYRNYWMEQFSGELPVLNMPVDNTRPAVRSYKGASVRGTLSRQDTRLLQSTVQRQPDKSMFMVLLACTNALLYRYTGQDDIVLGVLVAGREHDDLLDQIGLYVNTLALRTRFNGNESFNNLLEKVQDGLLGAFEHQVYPFDLLLEDLNITGDRSRSPLFDILIIYKKEEYDEAVVVKAEGKKGEDVHMNDLQREDSNISKFDMTISFREERGGIYLSINYRTDIFSEQRMQQMLEHLQEMMRSVSRGMDKPVSSMQYLTAGERTLLLEQMNNTAADYPHDKTIHALIEAAVARTPDQIAVLHEDTSITYDELNSSANRLAHYLTDKYGIGPGKIAGVLVERSEKMIICLLAILKTGAAYVPIDPEYPEERISYIIADSKPDVILRDNDLDPVILWSDQYSDANPDVQTDTSDLAYLIYTSGSTGRPKGVSLMHRNAVSFIDWCQQEFKEEVFDTVFAMTSYCFDLSIFEMFYTLSVGKQVLVLKSVVDMQQYIERIPNVLLNTVPSVIDSLIKLGTNFSNVKLINMAGEPIPYATKVHFKGSGIVIRNLYGPSEDTTYSTCYKFNDDDDRILIGKPISNTKVYIVDANNDLVPQGLSGELCISGAGLARGYLNQEQLTAERFVPNPFEPGERMYRTGDIARWTYDGYIDYLGRNDDQVKIRGYRIELGEIQQVMVNHESVREGVILAVTLEGGDKELVAYIVWNGEDNEELLQRYMREKLPVYMQPAHFITLDKMPLNSNGKIDKKALPIPKPVVVITAPVEVIASPVEKELIAIWEDVLQRKGIGISDNFFEIGGHSLKGMRVLARINAAFSTRFTLKDIFRKPTVAQQAAAIEETRPAPLTVEKQEINNQEEIII</sequence>
<dbReference type="OrthoDB" id="9778690at2"/>
<dbReference type="PANTHER" id="PTHR45527:SF1">
    <property type="entry name" value="FATTY ACID SYNTHASE"/>
    <property type="match status" value="1"/>
</dbReference>
<dbReference type="GO" id="GO:0008483">
    <property type="term" value="F:transaminase activity"/>
    <property type="evidence" value="ECO:0007669"/>
    <property type="project" value="InterPro"/>
</dbReference>
<keyword evidence="5" id="KW-0597">Phosphoprotein</keyword>
<evidence type="ECO:0000259" key="8">
    <source>
        <dbReference type="PROSITE" id="PS50075"/>
    </source>
</evidence>
<dbReference type="PROSITE" id="PS00606">
    <property type="entry name" value="KS3_1"/>
    <property type="match status" value="1"/>
</dbReference>
<dbReference type="Gene3D" id="3.30.559.30">
    <property type="entry name" value="Nonribosomal peptide synthetase, condensation domain"/>
    <property type="match status" value="3"/>
</dbReference>
<dbReference type="GO" id="GO:0031177">
    <property type="term" value="F:phosphopantetheine binding"/>
    <property type="evidence" value="ECO:0007669"/>
    <property type="project" value="InterPro"/>
</dbReference>
<dbReference type="Gene3D" id="1.10.1240.100">
    <property type="match status" value="1"/>
</dbReference>
<dbReference type="CDD" id="cd19531">
    <property type="entry name" value="LCL_NRPS-like"/>
    <property type="match status" value="2"/>
</dbReference>
<comment type="cofactor">
    <cofactor evidence="1">
        <name>pyridoxal 5'-phosphate</name>
        <dbReference type="ChEBI" id="CHEBI:597326"/>
    </cofactor>
</comment>
<dbReference type="GO" id="GO:0005829">
    <property type="term" value="C:cytosol"/>
    <property type="evidence" value="ECO:0007669"/>
    <property type="project" value="TreeGrafter"/>
</dbReference>
<name>A0A979G4U3_CHIPD</name>
<dbReference type="Gene3D" id="3.30.559.10">
    <property type="entry name" value="Chloramphenicol acetyltransferase-like domain"/>
    <property type="match status" value="3"/>
</dbReference>
<dbReference type="InterPro" id="IPR015421">
    <property type="entry name" value="PyrdxlP-dep_Trfase_major"/>
</dbReference>
<dbReference type="InterPro" id="IPR032821">
    <property type="entry name" value="PKS_assoc"/>
</dbReference>
<dbReference type="CDD" id="cd00610">
    <property type="entry name" value="OAT_like"/>
    <property type="match status" value="1"/>
</dbReference>
<dbReference type="InterPro" id="IPR006162">
    <property type="entry name" value="Ppantetheine_attach_site"/>
</dbReference>
<evidence type="ECO:0000313" key="10">
    <source>
        <dbReference type="EMBL" id="ACU60885.1"/>
    </source>
</evidence>
<dbReference type="SUPFAM" id="SSF53901">
    <property type="entry name" value="Thiolase-like"/>
    <property type="match status" value="1"/>
</dbReference>
<dbReference type="InterPro" id="IPR036736">
    <property type="entry name" value="ACP-like_sf"/>
</dbReference>
<dbReference type="PANTHER" id="PTHR45527">
    <property type="entry name" value="NONRIBOSOMAL PEPTIDE SYNTHETASE"/>
    <property type="match status" value="1"/>
</dbReference>
<dbReference type="InterPro" id="IPR001242">
    <property type="entry name" value="Condensation_dom"/>
</dbReference>
<dbReference type="InterPro" id="IPR000873">
    <property type="entry name" value="AMP-dep_synth/lig_dom"/>
</dbReference>
<dbReference type="Pfam" id="PF00501">
    <property type="entry name" value="AMP-binding"/>
    <property type="match status" value="3"/>
</dbReference>
<organism evidence="10 11">
    <name type="scientific">Chitinophaga pinensis (strain ATCC 43595 / DSM 2588 / LMG 13176 / NBRC 15968 / NCIMB 11800 / UQM 2034)</name>
    <dbReference type="NCBI Taxonomy" id="485918"/>
    <lineage>
        <taxon>Bacteria</taxon>
        <taxon>Pseudomonadati</taxon>
        <taxon>Bacteroidota</taxon>
        <taxon>Chitinophagia</taxon>
        <taxon>Chitinophagales</taxon>
        <taxon>Chitinophagaceae</taxon>
        <taxon>Chitinophaga</taxon>
    </lineage>
</organism>
<dbReference type="RefSeq" id="WP_012791061.1">
    <property type="nucleotide sequence ID" value="NC_013132.1"/>
</dbReference>
<dbReference type="Gene3D" id="3.40.50.12780">
    <property type="entry name" value="N-terminal domain of ligase-like"/>
    <property type="match status" value="2"/>
</dbReference>
<dbReference type="EMBL" id="CP001699">
    <property type="protein sequence ID" value="ACU60885.1"/>
    <property type="molecule type" value="Genomic_DNA"/>
</dbReference>
<evidence type="ECO:0000256" key="2">
    <source>
        <dbReference type="ARBA" id="ARBA00001957"/>
    </source>
</evidence>
<proteinExistence type="inferred from homology"/>
<reference evidence="10 11" key="2">
    <citation type="journal article" date="2010" name="Stand. Genomic Sci.">
        <title>Complete genome sequence of Chitinophaga pinensis type strain (UQM 2034).</title>
        <authorList>
            <person name="Glavina Del Rio T."/>
            <person name="Abt B."/>
            <person name="Spring S."/>
            <person name="Lapidus A."/>
            <person name="Nolan M."/>
            <person name="Tice H."/>
            <person name="Copeland A."/>
            <person name="Cheng J.F."/>
            <person name="Chen F."/>
            <person name="Bruce D."/>
            <person name="Goodwin L."/>
            <person name="Pitluck S."/>
            <person name="Ivanova N."/>
            <person name="Mavromatis K."/>
            <person name="Mikhailova N."/>
            <person name="Pati A."/>
            <person name="Chen A."/>
            <person name="Palaniappan K."/>
            <person name="Land M."/>
            <person name="Hauser L."/>
            <person name="Chang Y.J."/>
            <person name="Jeffries C.D."/>
            <person name="Chain P."/>
            <person name="Saunders E."/>
            <person name="Detter J.C."/>
            <person name="Brettin T."/>
            <person name="Rohde M."/>
            <person name="Goker M."/>
            <person name="Bristow J."/>
            <person name="Eisen J.A."/>
            <person name="Markowitz V."/>
            <person name="Hugenholtz P."/>
            <person name="Kyrpides N.C."/>
            <person name="Klenk H.P."/>
            <person name="Lucas S."/>
        </authorList>
    </citation>
    <scope>NUCLEOTIDE SEQUENCE [LARGE SCALE GENOMIC DNA]</scope>
    <source>
        <strain evidence="11">ATCC 43595 / DSM 2588 / LMG 13176 / NBRC 15968 / NCIMB 11800 / UQM 2034</strain>
    </source>
</reference>
<comment type="cofactor">
    <cofactor evidence="2">
        <name>pantetheine 4'-phosphate</name>
        <dbReference type="ChEBI" id="CHEBI:47942"/>
    </cofactor>
</comment>
<dbReference type="FunFam" id="3.30.300.30:FF:000010">
    <property type="entry name" value="Enterobactin synthetase component F"/>
    <property type="match status" value="2"/>
</dbReference>
<dbReference type="Pfam" id="PF16197">
    <property type="entry name" value="KAsynt_C_assoc"/>
    <property type="match status" value="1"/>
</dbReference>
<dbReference type="Gene3D" id="3.30.300.30">
    <property type="match status" value="2"/>
</dbReference>
<dbReference type="NCBIfam" id="NF003417">
    <property type="entry name" value="PRK04813.1"/>
    <property type="match status" value="3"/>
</dbReference>
<feature type="domain" description="Ketosynthase family 3 (KS3)" evidence="9">
    <location>
        <begin position="30"/>
        <end position="459"/>
    </location>
</feature>
<dbReference type="InterPro" id="IPR015424">
    <property type="entry name" value="PyrdxlP-dep_Trfase"/>
</dbReference>
<feature type="domain" description="Carrier" evidence="8">
    <location>
        <begin position="3213"/>
        <end position="3288"/>
    </location>
</feature>
<dbReference type="PROSITE" id="PS00600">
    <property type="entry name" value="AA_TRANSFER_CLASS_3"/>
    <property type="match status" value="1"/>
</dbReference>
<dbReference type="InterPro" id="IPR020845">
    <property type="entry name" value="AMP-binding_CS"/>
</dbReference>
<evidence type="ECO:0000256" key="3">
    <source>
        <dbReference type="ARBA" id="ARBA00006432"/>
    </source>
</evidence>
<dbReference type="Pfam" id="PF00668">
    <property type="entry name" value="Condensation"/>
    <property type="match status" value="3"/>
</dbReference>
<dbReference type="InterPro" id="IPR023213">
    <property type="entry name" value="CAT-like_dom_sf"/>
</dbReference>
<dbReference type="Proteomes" id="UP000002215">
    <property type="component" value="Chromosome"/>
</dbReference>
<dbReference type="InterPro" id="IPR025110">
    <property type="entry name" value="AMP-bd_C"/>
</dbReference>
<reference evidence="11" key="1">
    <citation type="submission" date="2009-08" db="EMBL/GenBank/DDBJ databases">
        <title>The complete genome of Chitinophaga pinensis DSM 2588.</title>
        <authorList>
            <consortium name="US DOE Joint Genome Institute (JGI-PGF)"/>
            <person name="Lucas S."/>
            <person name="Copeland A."/>
            <person name="Lapidus A."/>
            <person name="Glavina del Rio T."/>
            <person name="Dalin E."/>
            <person name="Tice H."/>
            <person name="Bruce D."/>
            <person name="Goodwin L."/>
            <person name="Pitluck S."/>
            <person name="Kyrpides N."/>
            <person name="Mavromatis K."/>
            <person name="Ivanova N."/>
            <person name="Mikhailova N."/>
            <person name="Sims D."/>
            <person name="Meinche L."/>
            <person name="Brettin T."/>
            <person name="Detter J.C."/>
            <person name="Han C."/>
            <person name="Larimer F."/>
            <person name="Land M."/>
            <person name="Hauser L."/>
            <person name="Markowitz V."/>
            <person name="Cheng J.-F."/>
            <person name="Hugenholtz P."/>
            <person name="Woyke T."/>
            <person name="Wu D."/>
            <person name="Spring S."/>
            <person name="Klenk H.-P."/>
            <person name="Eisen J.A."/>
        </authorList>
    </citation>
    <scope>NUCLEOTIDE SEQUENCE [LARGE SCALE GENOMIC DNA]</scope>
    <source>
        <strain evidence="11">ATCC 43595 / DSM 2588 / LMG 13176 / NBRC 15968 / NCIMB 11800 / UQM 2034</strain>
    </source>
</reference>
<dbReference type="FunFam" id="1.10.1200.10:FF:000005">
    <property type="entry name" value="Nonribosomal peptide synthetase 1"/>
    <property type="match status" value="2"/>
</dbReference>
<evidence type="ECO:0000256" key="6">
    <source>
        <dbReference type="ARBA" id="ARBA00022679"/>
    </source>
</evidence>
<evidence type="ECO:0000256" key="7">
    <source>
        <dbReference type="ARBA" id="ARBA00022898"/>
    </source>
</evidence>
<dbReference type="Gene3D" id="3.40.50.980">
    <property type="match status" value="1"/>
</dbReference>
<dbReference type="KEGG" id="cpi:Cpin_3418"/>
<dbReference type="CDD" id="cd00833">
    <property type="entry name" value="PKS"/>
    <property type="match status" value="1"/>
</dbReference>
<dbReference type="InterPro" id="IPR016039">
    <property type="entry name" value="Thiolase-like"/>
</dbReference>
<evidence type="ECO:0000256" key="4">
    <source>
        <dbReference type="ARBA" id="ARBA00022450"/>
    </source>
</evidence>
<dbReference type="Pfam" id="PF00550">
    <property type="entry name" value="PP-binding"/>
    <property type="match status" value="4"/>
</dbReference>
<dbReference type="NCBIfam" id="TIGR01733">
    <property type="entry name" value="AA-adenyl-dom"/>
    <property type="match status" value="2"/>
</dbReference>
<dbReference type="SUPFAM" id="SSF56801">
    <property type="entry name" value="Acetyl-CoA synthetase-like"/>
    <property type="match status" value="3"/>
</dbReference>
<evidence type="ECO:0000259" key="9">
    <source>
        <dbReference type="PROSITE" id="PS52004"/>
    </source>
</evidence>
<dbReference type="PROSITE" id="PS52004">
    <property type="entry name" value="KS3_2"/>
    <property type="match status" value="1"/>
</dbReference>
<dbReference type="PROSITE" id="PS00455">
    <property type="entry name" value="AMP_BINDING"/>
    <property type="match status" value="2"/>
</dbReference>
<keyword evidence="6" id="KW-0808">Transferase</keyword>
<dbReference type="SUPFAM" id="SSF47336">
    <property type="entry name" value="ACP-like"/>
    <property type="match status" value="4"/>
</dbReference>
<dbReference type="InterPro" id="IPR005814">
    <property type="entry name" value="Aminotrans_3"/>
</dbReference>
<evidence type="ECO:0000256" key="1">
    <source>
        <dbReference type="ARBA" id="ARBA00001933"/>
    </source>
</evidence>
<dbReference type="SUPFAM" id="SSF53383">
    <property type="entry name" value="PLP-dependent transferases"/>
    <property type="match status" value="1"/>
</dbReference>
<dbReference type="InterPro" id="IPR049704">
    <property type="entry name" value="Aminotrans_3_PPA_site"/>
</dbReference>
<dbReference type="InterPro" id="IPR009081">
    <property type="entry name" value="PP-bd_ACP"/>
</dbReference>
<dbReference type="Gene3D" id="3.40.640.10">
    <property type="entry name" value="Type I PLP-dependent aspartate aminotransferase-like (Major domain)"/>
    <property type="match status" value="1"/>
</dbReference>
<dbReference type="Pfam" id="PF13193">
    <property type="entry name" value="AMP-binding_C"/>
    <property type="match status" value="2"/>
</dbReference>
<evidence type="ECO:0000256" key="5">
    <source>
        <dbReference type="ARBA" id="ARBA00022553"/>
    </source>
</evidence>
<dbReference type="InterPro" id="IPR018201">
    <property type="entry name" value="Ketoacyl_synth_AS"/>
</dbReference>
<keyword evidence="7" id="KW-0663">Pyridoxal phosphate</keyword>
<dbReference type="InterPro" id="IPR014031">
    <property type="entry name" value="Ketoacyl_synth_C"/>
</dbReference>
<dbReference type="SMART" id="SM00825">
    <property type="entry name" value="PKS_KS"/>
    <property type="match status" value="1"/>
</dbReference>
<dbReference type="InterPro" id="IPR015422">
    <property type="entry name" value="PyrdxlP-dep_Trfase_small"/>
</dbReference>
<keyword evidence="4" id="KW-0596">Phosphopantetheine</keyword>
<feature type="domain" description="Carrier" evidence="8">
    <location>
        <begin position="2149"/>
        <end position="2225"/>
    </location>
</feature>
<dbReference type="PROSITE" id="PS00012">
    <property type="entry name" value="PHOSPHOPANTETHEINE"/>
    <property type="match status" value="3"/>
</dbReference>
<dbReference type="GO" id="GO:0044550">
    <property type="term" value="P:secondary metabolite biosynthetic process"/>
    <property type="evidence" value="ECO:0007669"/>
    <property type="project" value="TreeGrafter"/>
</dbReference>
<dbReference type="Pfam" id="PF00109">
    <property type="entry name" value="ketoacyl-synt"/>
    <property type="match status" value="1"/>
</dbReference>
<gene>
    <name evidence="10" type="ordered locus">Cpin_3418</name>
</gene>
<feature type="domain" description="Carrier" evidence="8">
    <location>
        <begin position="645"/>
        <end position="723"/>
    </location>
</feature>
<feature type="domain" description="Carrier" evidence="8">
    <location>
        <begin position="4260"/>
        <end position="4335"/>
    </location>
</feature>
<dbReference type="GO" id="GO:0004315">
    <property type="term" value="F:3-oxoacyl-[acyl-carrier-protein] synthase activity"/>
    <property type="evidence" value="ECO:0007669"/>
    <property type="project" value="InterPro"/>
</dbReference>
<dbReference type="Gene3D" id="3.40.47.10">
    <property type="match status" value="1"/>
</dbReference>
<dbReference type="InterPro" id="IPR020841">
    <property type="entry name" value="PKS_Beta-ketoAc_synthase_dom"/>
</dbReference>
<dbReference type="SUPFAM" id="SSF52777">
    <property type="entry name" value="CoA-dependent acyltransferases"/>
    <property type="match status" value="6"/>
</dbReference>
<dbReference type="FunFam" id="2.30.38.10:FF:000001">
    <property type="entry name" value="Non-ribosomal peptide synthetase PvdI"/>
    <property type="match status" value="2"/>
</dbReference>
<evidence type="ECO:0000313" key="11">
    <source>
        <dbReference type="Proteomes" id="UP000002215"/>
    </source>
</evidence>
<dbReference type="InterPro" id="IPR014030">
    <property type="entry name" value="Ketoacyl_synth_N"/>
</dbReference>
<dbReference type="GO" id="GO:0043041">
    <property type="term" value="P:amino acid activation for nonribosomal peptide biosynthetic process"/>
    <property type="evidence" value="ECO:0007669"/>
    <property type="project" value="TreeGrafter"/>
</dbReference>
<dbReference type="CDD" id="cd05930">
    <property type="entry name" value="A_NRPS"/>
    <property type="match status" value="2"/>
</dbReference>
<protein>
    <submittedName>
        <fullName evidence="10">Amino acid adenylation domain protein</fullName>
    </submittedName>
</protein>
<dbReference type="SMART" id="SM01294">
    <property type="entry name" value="PKS_PP_betabranch"/>
    <property type="match status" value="1"/>
</dbReference>
<dbReference type="InterPro" id="IPR020806">
    <property type="entry name" value="PKS_PP-bd"/>
</dbReference>
<dbReference type="Pfam" id="PF02801">
    <property type="entry name" value="Ketoacyl-synt_C"/>
    <property type="match status" value="1"/>
</dbReference>
<dbReference type="Gene3D" id="1.10.1200.10">
    <property type="entry name" value="ACP-like"/>
    <property type="match status" value="4"/>
</dbReference>